<evidence type="ECO:0000256" key="1">
    <source>
        <dbReference type="PROSITE-ProRule" id="PRU00221"/>
    </source>
</evidence>
<evidence type="ECO:0000313" key="4">
    <source>
        <dbReference type="Proteomes" id="UP001489004"/>
    </source>
</evidence>
<protein>
    <submittedName>
        <fullName evidence="3">Uncharacterized protein</fullName>
    </submittedName>
</protein>
<dbReference type="SMART" id="SM00320">
    <property type="entry name" value="WD40"/>
    <property type="match status" value="7"/>
</dbReference>
<feature type="region of interest" description="Disordered" evidence="2">
    <location>
        <begin position="150"/>
        <end position="229"/>
    </location>
</feature>
<sequence length="802" mass="86411">MQALDDKAGGDPSNVKPQKAPKCRRHLCAPEAESSECDLEDLARALGRSECERKRSCPSCSNFLTKDHIFPNFLLNKVISKAAAAKCTAPQSTAVEQVQQLLSSDTQTLKLNELNSLLQVLWERKQQLEQQEAEANLELLLHFLHHSREEKPLSGMPGPPGPLEAGGQADAPFQPQQHQQWQELRSHEEAESQWQPAAQPLAGMHWQQQAEQAQHTREQGERAGPAAEPFFHAPVGSSRPGVAGGYNIIQHQHTHLPQILGTGAVARASGDGLNSFQNAPPGLNSQQQSGTFHAASWPAGNGSSNAASYGGLHTQGLEEGAAASAGPQSLAEAAVRRNVQATQNPTGATGQPVGHSNATDSGTRTGTGTVCEDGMDTSHHERSDSIPNEQLGDMIRAKKRRLASQFDDLQQCYLRLRKSDASAADTGNASAPAALAAATAANGGSAAAKGTADGTAAAAGLAEFSRMLSVFTHCGKLKVIAQLPRASTRQSSSILSSIEFDRDSQVFATAGVSKRISIFEYAAVMNNPHADVHCPAMELVTRSKLSCLAWNKYIKSHLISSDYEGVVTLWDVNSSQMVMEYEAHEKRIWSVDFCHADPMLLVSGSDDGWVKVWSTKQANSVCEIDMKANVCCVKYNPGSMYEVAIGSADHNVHLYDLRKTHEAVYVFSGHRKAVSYVRYLNSSEVVSASTDSTLRLWNTQGYTAARTYSGHVNEKNFVGLSADSEFVACGSESNEVFVYYKAMSKPIARRLFSSPATPPAGAAPPVNQDTSQFISAVCWKPYSQVLLAANSQGTIKVMQLTS</sequence>
<dbReference type="Gene3D" id="2.130.10.10">
    <property type="entry name" value="YVTN repeat-like/Quinoprotein amine dehydrogenase"/>
    <property type="match status" value="1"/>
</dbReference>
<keyword evidence="1" id="KW-0853">WD repeat</keyword>
<dbReference type="InterPro" id="IPR015943">
    <property type="entry name" value="WD40/YVTN_repeat-like_dom_sf"/>
</dbReference>
<dbReference type="GO" id="GO:0061630">
    <property type="term" value="F:ubiquitin protein ligase activity"/>
    <property type="evidence" value="ECO:0007669"/>
    <property type="project" value="InterPro"/>
</dbReference>
<evidence type="ECO:0000256" key="2">
    <source>
        <dbReference type="SAM" id="MobiDB-lite"/>
    </source>
</evidence>
<dbReference type="InterPro" id="IPR001680">
    <property type="entry name" value="WD40_rpt"/>
</dbReference>
<feature type="compositionally biased region" description="Polar residues" evidence="2">
    <location>
        <begin position="272"/>
        <end position="291"/>
    </location>
</feature>
<dbReference type="InterPro" id="IPR042755">
    <property type="entry name" value="COP1"/>
</dbReference>
<dbReference type="AlphaFoldDB" id="A0AAW1QQ75"/>
<name>A0AAW1QQ75_9CHLO</name>
<dbReference type="InterPro" id="IPR036322">
    <property type="entry name" value="WD40_repeat_dom_sf"/>
</dbReference>
<dbReference type="EMBL" id="JALJOR010000002">
    <property type="protein sequence ID" value="KAK9823348.1"/>
    <property type="molecule type" value="Genomic_DNA"/>
</dbReference>
<feature type="compositionally biased region" description="Low complexity" evidence="2">
    <location>
        <begin position="168"/>
        <end position="182"/>
    </location>
</feature>
<dbReference type="PROSITE" id="PS50082">
    <property type="entry name" value="WD_REPEATS_2"/>
    <property type="match status" value="2"/>
</dbReference>
<gene>
    <name evidence="3" type="ORF">WJX72_002097</name>
</gene>
<dbReference type="PROSITE" id="PS50294">
    <property type="entry name" value="WD_REPEATS_REGION"/>
    <property type="match status" value="2"/>
</dbReference>
<dbReference type="Pfam" id="PF00400">
    <property type="entry name" value="WD40"/>
    <property type="match status" value="3"/>
</dbReference>
<evidence type="ECO:0000313" key="3">
    <source>
        <dbReference type="EMBL" id="KAK9823348.1"/>
    </source>
</evidence>
<dbReference type="Proteomes" id="UP001489004">
    <property type="component" value="Unassembled WGS sequence"/>
</dbReference>
<feature type="region of interest" description="Disordered" evidence="2">
    <location>
        <begin position="343"/>
        <end position="389"/>
    </location>
</feature>
<dbReference type="PANTHER" id="PTHR44080">
    <property type="entry name" value="E3 UBIQUITIN-PROTEIN LIGASE COP1"/>
    <property type="match status" value="1"/>
</dbReference>
<feature type="region of interest" description="Disordered" evidence="2">
    <location>
        <begin position="271"/>
        <end position="299"/>
    </location>
</feature>
<keyword evidence="4" id="KW-1185">Reference proteome</keyword>
<organism evidence="3 4">
    <name type="scientific">[Myrmecia] bisecta</name>
    <dbReference type="NCBI Taxonomy" id="41462"/>
    <lineage>
        <taxon>Eukaryota</taxon>
        <taxon>Viridiplantae</taxon>
        <taxon>Chlorophyta</taxon>
        <taxon>core chlorophytes</taxon>
        <taxon>Trebouxiophyceae</taxon>
        <taxon>Trebouxiales</taxon>
        <taxon>Trebouxiaceae</taxon>
        <taxon>Myrmecia</taxon>
    </lineage>
</organism>
<comment type="caution">
    <text evidence="3">The sequence shown here is derived from an EMBL/GenBank/DDBJ whole genome shotgun (WGS) entry which is preliminary data.</text>
</comment>
<accession>A0AAW1QQ75</accession>
<feature type="region of interest" description="Disordered" evidence="2">
    <location>
        <begin position="1"/>
        <end position="23"/>
    </location>
</feature>
<feature type="compositionally biased region" description="Polar residues" evidence="2">
    <location>
        <begin position="343"/>
        <end position="368"/>
    </location>
</feature>
<dbReference type="PANTHER" id="PTHR44080:SF1">
    <property type="entry name" value="E3 UBIQUITIN-PROTEIN LIGASE COP1"/>
    <property type="match status" value="1"/>
</dbReference>
<reference evidence="3 4" key="1">
    <citation type="journal article" date="2024" name="Nat. Commun.">
        <title>Phylogenomics reveals the evolutionary origins of lichenization in chlorophyte algae.</title>
        <authorList>
            <person name="Puginier C."/>
            <person name="Libourel C."/>
            <person name="Otte J."/>
            <person name="Skaloud P."/>
            <person name="Haon M."/>
            <person name="Grisel S."/>
            <person name="Petersen M."/>
            <person name="Berrin J.G."/>
            <person name="Delaux P.M."/>
            <person name="Dal Grande F."/>
            <person name="Keller J."/>
        </authorList>
    </citation>
    <scope>NUCLEOTIDE SEQUENCE [LARGE SCALE GENOMIC DNA]</scope>
    <source>
        <strain evidence="3 4">SAG 2043</strain>
    </source>
</reference>
<feature type="repeat" description="WD" evidence="1">
    <location>
        <begin position="667"/>
        <end position="707"/>
    </location>
</feature>
<feature type="repeat" description="WD" evidence="1">
    <location>
        <begin position="581"/>
        <end position="623"/>
    </location>
</feature>
<dbReference type="SUPFAM" id="SSF50978">
    <property type="entry name" value="WD40 repeat-like"/>
    <property type="match status" value="1"/>
</dbReference>
<dbReference type="GO" id="GO:0043161">
    <property type="term" value="P:proteasome-mediated ubiquitin-dependent protein catabolic process"/>
    <property type="evidence" value="ECO:0007669"/>
    <property type="project" value="TreeGrafter"/>
</dbReference>
<proteinExistence type="predicted"/>